<dbReference type="InterPro" id="IPR002912">
    <property type="entry name" value="ACT_dom"/>
</dbReference>
<dbReference type="PROSITE" id="PS51880">
    <property type="entry name" value="TGS"/>
    <property type="match status" value="1"/>
</dbReference>
<dbReference type="EMBL" id="JNCA01000017">
    <property type="protein sequence ID" value="KDN54995.1"/>
    <property type="molecule type" value="Genomic_DNA"/>
</dbReference>
<dbReference type="CDD" id="cd00077">
    <property type="entry name" value="HDc"/>
    <property type="match status" value="1"/>
</dbReference>
<organism evidence="3 4">
    <name type="scientific">Flavobacterium seoulense</name>
    <dbReference type="NCBI Taxonomy" id="1492738"/>
    <lineage>
        <taxon>Bacteria</taxon>
        <taxon>Pseudomonadati</taxon>
        <taxon>Bacteroidota</taxon>
        <taxon>Flavobacteriia</taxon>
        <taxon>Flavobacteriales</taxon>
        <taxon>Flavobacteriaceae</taxon>
        <taxon>Flavobacterium</taxon>
    </lineage>
</organism>
<reference evidence="3 4" key="1">
    <citation type="submission" date="2014-05" db="EMBL/GenBank/DDBJ databases">
        <title>Genome Sequence of Flavobacterium sp. EM1321.</title>
        <authorList>
            <person name="Shin S.-K."/>
            <person name="Yi H."/>
        </authorList>
    </citation>
    <scope>NUCLEOTIDE SEQUENCE [LARGE SCALE GENOMIC DNA]</scope>
    <source>
        <strain evidence="3 4">EM1321</strain>
    </source>
</reference>
<dbReference type="InterPro" id="IPR012675">
    <property type="entry name" value="Beta-grasp_dom_sf"/>
</dbReference>
<dbReference type="Pfam" id="PF13328">
    <property type="entry name" value="HD_4"/>
    <property type="match status" value="1"/>
</dbReference>
<comment type="similarity">
    <text evidence="1">Belongs to the relA/spoT family.</text>
</comment>
<dbReference type="InterPro" id="IPR045865">
    <property type="entry name" value="ACT-like_dom_sf"/>
</dbReference>
<dbReference type="Pfam" id="PF02824">
    <property type="entry name" value="TGS"/>
    <property type="match status" value="1"/>
</dbReference>
<evidence type="ECO:0000313" key="3">
    <source>
        <dbReference type="EMBL" id="KDN54995.1"/>
    </source>
</evidence>
<dbReference type="Gene3D" id="3.30.70.260">
    <property type="match status" value="1"/>
</dbReference>
<dbReference type="GO" id="GO:0005886">
    <property type="term" value="C:plasma membrane"/>
    <property type="evidence" value="ECO:0007669"/>
    <property type="project" value="TreeGrafter"/>
</dbReference>
<dbReference type="Gene3D" id="3.10.20.30">
    <property type="match status" value="1"/>
</dbReference>
<dbReference type="FunFam" id="1.10.3210.10:FF:000001">
    <property type="entry name" value="GTP pyrophosphokinase RelA"/>
    <property type="match status" value="1"/>
</dbReference>
<dbReference type="GO" id="GO:0015969">
    <property type="term" value="P:guanosine tetraphosphate metabolic process"/>
    <property type="evidence" value="ECO:0007669"/>
    <property type="project" value="InterPro"/>
</dbReference>
<dbReference type="InterPro" id="IPR003607">
    <property type="entry name" value="HD/PDEase_dom"/>
</dbReference>
<evidence type="ECO:0000259" key="2">
    <source>
        <dbReference type="PROSITE" id="PS51880"/>
    </source>
</evidence>
<feature type="domain" description="TGS" evidence="2">
    <location>
        <begin position="407"/>
        <end position="468"/>
    </location>
</feature>
<dbReference type="CDD" id="cd01668">
    <property type="entry name" value="TGS_RSH"/>
    <property type="match status" value="1"/>
</dbReference>
<dbReference type="InterPro" id="IPR007685">
    <property type="entry name" value="RelA_SpoT"/>
</dbReference>
<dbReference type="PANTHER" id="PTHR21262:SF31">
    <property type="entry name" value="GTP PYROPHOSPHOKINASE"/>
    <property type="match status" value="1"/>
</dbReference>
<evidence type="ECO:0000256" key="1">
    <source>
        <dbReference type="RuleBase" id="RU003847"/>
    </source>
</evidence>
<dbReference type="FunFam" id="3.10.20.30:FF:000002">
    <property type="entry name" value="GTP pyrophosphokinase (RelA/SpoT)"/>
    <property type="match status" value="1"/>
</dbReference>
<dbReference type="Pfam" id="PF04607">
    <property type="entry name" value="RelA_SpoT"/>
    <property type="match status" value="1"/>
</dbReference>
<dbReference type="Gene3D" id="3.30.460.10">
    <property type="entry name" value="Beta Polymerase, domain 2"/>
    <property type="match status" value="1"/>
</dbReference>
<proteinExistence type="inferred from homology"/>
<dbReference type="CDD" id="cd04876">
    <property type="entry name" value="ACT_RelA-SpoT"/>
    <property type="match status" value="1"/>
</dbReference>
<dbReference type="Proteomes" id="UP000027064">
    <property type="component" value="Unassembled WGS sequence"/>
</dbReference>
<dbReference type="PANTHER" id="PTHR21262">
    <property type="entry name" value="GUANOSINE-3',5'-BIS DIPHOSPHATE 3'-PYROPHOSPHOHYDROLASE"/>
    <property type="match status" value="1"/>
</dbReference>
<comment type="function">
    <text evidence="1">In eubacteria ppGpp (guanosine 3'-diphosphate 5'-diphosphate) is a mediator of the stringent response that coordinates a variety of cellular activities in response to changes in nutritional abundance.</text>
</comment>
<dbReference type="AlphaFoldDB" id="A0A066WWF4"/>
<dbReference type="PATRIC" id="fig|1492738.3.peg.1989"/>
<evidence type="ECO:0000313" key="4">
    <source>
        <dbReference type="Proteomes" id="UP000027064"/>
    </source>
</evidence>
<dbReference type="SUPFAM" id="SSF81271">
    <property type="entry name" value="TGS-like"/>
    <property type="match status" value="1"/>
</dbReference>
<dbReference type="InterPro" id="IPR004095">
    <property type="entry name" value="TGS"/>
</dbReference>
<sequence length="745" mass="84640">MNTVGMTEIDIEKENKAIAQEYKELLRISYQTLSTEDKKLIRKAFDAAVEAHKDQRRKSGEAYIFHPIAVAKIVASEIGLGATSIAAALLHDVVEDTPTTVKDIERMFNPKVAQLVEGLTKISIVQKDMNVSMQAENFRKMLLTLYDDVRVILIKIADRLHNMQTMDSMDDHKQVKIASETLYIYAPLAHRLGLYNIKTKLEDLGLKYTEPAVYNDIVSKIKETKEQQDAYIKDISDVLKSSLNAEGIDYIIKGRPKSIYSIRRKMKAQNVTFDEVYDKFALRIIYKSDPHDEKFIAWKIYSIVTDHYRPSPSRLRDWISSPKSTGYEALHITVMGPKGRWVEIQVRSERMDEIAEKGYAAHYKYKNGANEEGGLDVWLNLLREALENPETNAIDFVEDFKMNLYSKEIYVFTPKGDIKSLPKGATSLDFAFSIHSEIGIKTRGTRVNGKLVPLNYELKSGDQVDIITSPNQKPTANWLDYVTTSRAKNKIRNVLNENTKKIAEDGKEVLTRKLKHLKVTLNESVTNELVNFFHLKTSLDLFYRVGLGTIDNQQLKDFAAQKSNTLINFFKNKIKRTGSNTADADIHKQVLNSNYDMLVFGKEQDKLDYKLSTCCNPIPGDQVFGFVTINEGIKVHKKDCPNAISLQSNYAYRIMPAKWIDSSQQEFKAILNITGMDTIGLTNELTKVISNNMNVNIQSISLSGDAGLFKGQLTVIVQNITILKKLIDNIKKIDGIDRVTRVYKN</sequence>
<dbReference type="SUPFAM" id="SSF55021">
    <property type="entry name" value="ACT-like"/>
    <property type="match status" value="1"/>
</dbReference>
<dbReference type="eggNOG" id="COG0317">
    <property type="taxonomic scope" value="Bacteria"/>
</dbReference>
<dbReference type="Gene3D" id="1.10.3210.10">
    <property type="entry name" value="Hypothetical protein af1432"/>
    <property type="match status" value="1"/>
</dbReference>
<dbReference type="SMART" id="SM00954">
    <property type="entry name" value="RelA_SpoT"/>
    <property type="match status" value="1"/>
</dbReference>
<dbReference type="InterPro" id="IPR043519">
    <property type="entry name" value="NT_sf"/>
</dbReference>
<dbReference type="SUPFAM" id="SSF109604">
    <property type="entry name" value="HD-domain/PDEase-like"/>
    <property type="match status" value="1"/>
</dbReference>
<keyword evidence="4" id="KW-1185">Reference proteome</keyword>
<dbReference type="InterPro" id="IPR012676">
    <property type="entry name" value="TGS-like"/>
</dbReference>
<dbReference type="Pfam" id="PF13291">
    <property type="entry name" value="ACT_4"/>
    <property type="match status" value="1"/>
</dbReference>
<dbReference type="SMART" id="SM00471">
    <property type="entry name" value="HDc"/>
    <property type="match status" value="1"/>
</dbReference>
<accession>A0A066WWF4</accession>
<dbReference type="InterPro" id="IPR004811">
    <property type="entry name" value="RelA/Spo_fam"/>
</dbReference>
<dbReference type="CDD" id="cd05399">
    <property type="entry name" value="NT_Rel-Spo_like"/>
    <property type="match status" value="1"/>
</dbReference>
<dbReference type="SUPFAM" id="SSF81301">
    <property type="entry name" value="Nucleotidyltransferase"/>
    <property type="match status" value="1"/>
</dbReference>
<gene>
    <name evidence="3" type="ORF">FEM21_20000</name>
</gene>
<name>A0A066WWF4_9FLAO</name>
<protein>
    <submittedName>
        <fullName evidence="3">MFS transporter</fullName>
    </submittedName>
</protein>
<dbReference type="STRING" id="1492738.FEM21_20000"/>
<comment type="caution">
    <text evidence="3">The sequence shown here is derived from an EMBL/GenBank/DDBJ whole genome shotgun (WGS) entry which is preliminary data.</text>
</comment>
<dbReference type="NCBIfam" id="TIGR00691">
    <property type="entry name" value="spoT_relA"/>
    <property type="match status" value="1"/>
</dbReference>
<dbReference type="InterPro" id="IPR033655">
    <property type="entry name" value="TGS_RelA/SpoT"/>
</dbReference>